<dbReference type="KEGG" id="trc:DYE49_11520"/>
<reference evidence="2 4" key="2">
    <citation type="submission" date="2020-08" db="EMBL/GenBank/DDBJ databases">
        <title>Genomic Encyclopedia of Type Strains, Phase IV (KMG-IV): sequencing the most valuable type-strain genomes for metagenomic binning, comparative biology and taxonomic classification.</title>
        <authorList>
            <person name="Goeker M."/>
        </authorList>
    </citation>
    <scope>NUCLEOTIDE SEQUENCE [LARGE SCALE GENOMIC DNA]</scope>
    <source>
        <strain evidence="2 4">DSM 103679</strain>
    </source>
</reference>
<evidence type="ECO:0000313" key="5">
    <source>
        <dbReference type="Proteomes" id="UP000593591"/>
    </source>
</evidence>
<dbReference type="Proteomes" id="UP000593591">
    <property type="component" value="Chromosome"/>
</dbReference>
<evidence type="ECO:0000313" key="4">
    <source>
        <dbReference type="Proteomes" id="UP000578697"/>
    </source>
</evidence>
<evidence type="ECO:0000256" key="1">
    <source>
        <dbReference type="SAM" id="SignalP"/>
    </source>
</evidence>
<evidence type="ECO:0008006" key="6">
    <source>
        <dbReference type="Google" id="ProtNLM"/>
    </source>
</evidence>
<reference evidence="3 5" key="1">
    <citation type="submission" date="2018-08" db="EMBL/GenBank/DDBJ databases">
        <title>The first complete genome of Treponema rectale (CHPAT), a commensal spirochete of the bovine rectum.</title>
        <authorList>
            <person name="Staton G.J."/>
            <person name="Clegg S.R."/>
            <person name="Carter S.D."/>
            <person name="Radford A.D."/>
            <person name="Darby A."/>
            <person name="Hall N."/>
            <person name="Birtles R.J."/>
            <person name="Evans N.J."/>
        </authorList>
    </citation>
    <scope>NUCLEOTIDE SEQUENCE [LARGE SCALE GENOMIC DNA]</scope>
    <source>
        <strain evidence="3 5">CHPA</strain>
    </source>
</reference>
<proteinExistence type="predicted"/>
<name>A0A840SI13_9SPIR</name>
<keyword evidence="1" id="KW-0732">Signal</keyword>
<dbReference type="PROSITE" id="PS51257">
    <property type="entry name" value="PROKAR_LIPOPROTEIN"/>
    <property type="match status" value="1"/>
</dbReference>
<evidence type="ECO:0000313" key="3">
    <source>
        <dbReference type="EMBL" id="QOS41040.1"/>
    </source>
</evidence>
<evidence type="ECO:0000313" key="2">
    <source>
        <dbReference type="EMBL" id="MBB5219051.1"/>
    </source>
</evidence>
<protein>
    <recommendedName>
        <fullName evidence="6">Lipoprotein</fullName>
    </recommendedName>
</protein>
<accession>A0A840SI13</accession>
<keyword evidence="4" id="KW-1185">Reference proteome</keyword>
<sequence length="303" mass="33595">MKKIFILLTAVFSAALFSSCGFIDFSKDDGSITAPTITYGSDGGSIIITPVHQSGCYYVNVIRYEVDSGSKDASMVQNSTVNIGQIQPTEYYNNHAMTFIDYYTDSNKFYQYYVRYRKADGYTSSQTTISYQGKGTAGSGERELTAVDPSTPVRIDYNSNTFVLTIEKSLLVVSGTHELPETHESVTGTPVYFVPMIGINNGVRTQLFELGEQTINSIDCYQIALGNTLPTAFRDKELKITGIYGQEEFDPSKGAYTSEAPFMNIAWTKPLSDTDLFVDTEAASYFIVKQQVEEPDVYDVTCD</sequence>
<feature type="signal peptide" evidence="1">
    <location>
        <begin position="1"/>
        <end position="23"/>
    </location>
</feature>
<dbReference type="Proteomes" id="UP000578697">
    <property type="component" value="Unassembled WGS sequence"/>
</dbReference>
<feature type="chain" id="PRO_5036418382" description="Lipoprotein" evidence="1">
    <location>
        <begin position="24"/>
        <end position="303"/>
    </location>
</feature>
<dbReference type="AlphaFoldDB" id="A0A840SI13"/>
<organism evidence="2 4">
    <name type="scientific">Treponema rectale</name>
    <dbReference type="NCBI Taxonomy" id="744512"/>
    <lineage>
        <taxon>Bacteria</taxon>
        <taxon>Pseudomonadati</taxon>
        <taxon>Spirochaetota</taxon>
        <taxon>Spirochaetia</taxon>
        <taxon>Spirochaetales</taxon>
        <taxon>Treponemataceae</taxon>
        <taxon>Treponema</taxon>
    </lineage>
</organism>
<gene>
    <name evidence="3" type="ORF">DYE49_11520</name>
    <name evidence="2" type="ORF">HNP77_001420</name>
</gene>
<dbReference type="EMBL" id="CP031517">
    <property type="protein sequence ID" value="QOS41040.1"/>
    <property type="molecule type" value="Genomic_DNA"/>
</dbReference>
<dbReference type="RefSeq" id="WP_184652486.1">
    <property type="nucleotide sequence ID" value="NZ_JACHFR010000002.1"/>
</dbReference>
<dbReference type="EMBL" id="JACHFR010000002">
    <property type="protein sequence ID" value="MBB5219051.1"/>
    <property type="molecule type" value="Genomic_DNA"/>
</dbReference>